<dbReference type="Proteomes" id="UP000275456">
    <property type="component" value="Unassembled WGS sequence"/>
</dbReference>
<dbReference type="InterPro" id="IPR006164">
    <property type="entry name" value="DNA_bd_Ku70/Ku80"/>
</dbReference>
<dbReference type="OrthoDB" id="9795084at2"/>
<evidence type="ECO:0000313" key="7">
    <source>
        <dbReference type="Proteomes" id="UP000275456"/>
    </source>
</evidence>
<protein>
    <recommendedName>
        <fullName evidence="3">Non-homologous end joining protein Ku</fullName>
    </recommendedName>
</protein>
<proteinExistence type="inferred from homology"/>
<dbReference type="RefSeq" id="WP_123696527.1">
    <property type="nucleotide sequence ID" value="NZ_RKHJ01000001.1"/>
</dbReference>
<feature type="compositionally biased region" description="Low complexity" evidence="4">
    <location>
        <begin position="291"/>
        <end position="306"/>
    </location>
</feature>
<dbReference type="InterPro" id="IPR009187">
    <property type="entry name" value="Prok_Ku"/>
</dbReference>
<comment type="similarity">
    <text evidence="3">Belongs to the prokaryotic Ku family.</text>
</comment>
<keyword evidence="2 3" id="KW-0233">DNA recombination</keyword>
<evidence type="ECO:0000256" key="1">
    <source>
        <dbReference type="ARBA" id="ARBA00023125"/>
    </source>
</evidence>
<evidence type="ECO:0000259" key="5">
    <source>
        <dbReference type="SMART" id="SM00559"/>
    </source>
</evidence>
<dbReference type="HAMAP" id="MF_01875">
    <property type="entry name" value="Prokaryotic_Ku"/>
    <property type="match status" value="1"/>
</dbReference>
<keyword evidence="7" id="KW-1185">Reference proteome</keyword>
<feature type="compositionally biased region" description="Basic residues" evidence="4">
    <location>
        <begin position="308"/>
        <end position="318"/>
    </location>
</feature>
<organism evidence="6 7">
    <name type="scientific">Agrococcus jenensis</name>
    <dbReference type="NCBI Taxonomy" id="46353"/>
    <lineage>
        <taxon>Bacteria</taxon>
        <taxon>Bacillati</taxon>
        <taxon>Actinomycetota</taxon>
        <taxon>Actinomycetes</taxon>
        <taxon>Micrococcales</taxon>
        <taxon>Microbacteriaceae</taxon>
        <taxon>Agrococcus</taxon>
    </lineage>
</organism>
<dbReference type="AlphaFoldDB" id="A0A3N2AQY1"/>
<feature type="compositionally biased region" description="Low complexity" evidence="4">
    <location>
        <begin position="319"/>
        <end position="357"/>
    </location>
</feature>
<dbReference type="NCBIfam" id="TIGR02772">
    <property type="entry name" value="Ku_bact"/>
    <property type="match status" value="1"/>
</dbReference>
<comment type="function">
    <text evidence="3">With LigD forms a non-homologous end joining (NHEJ) DNA repair enzyme, which repairs dsDNA breaks with reduced fidelity. Binds linear dsDNA with 5'- and 3'- overhangs but not closed circular dsDNA nor ssDNA. Recruits and stimulates the ligase activity of LigD.</text>
</comment>
<evidence type="ECO:0000256" key="2">
    <source>
        <dbReference type="ARBA" id="ARBA00023172"/>
    </source>
</evidence>
<sequence length="363" mass="40067">MRAIWKGSITFGLVNVPVKLYSATEEHDLQLHQVHDADGGRIRYERKCEVCGKKIAYEHIDKAYDDGEQTVVLTGEDLEALPAERSREIEVLEFVPNEQIDPILFERSYYLEPDSKSPKAYVLLRRVLEETERTAVVRISLRQRTRLATMRVRDDVLLVQTIRWSDEVRAAEFSALDDDVTVGKREMDLARSIVRDLEADFEPEQYVDEYQEQLRTLVEAKLEQGDALNTAATFGETEEDEGAEVIDLLEALQRSVEKRKGSSAKGDADDAEDEAEEEDAAKDAPAKRTSRSTTARSSAAKSTDAKAAAKKPAAKKPAAKSTAKSPASKPAAKTTAAKKPAAKTTAAKKPAAKSTAASKRKSA</sequence>
<feature type="region of interest" description="Disordered" evidence="4">
    <location>
        <begin position="256"/>
        <end position="363"/>
    </location>
</feature>
<comment type="subunit">
    <text evidence="3">Homodimer. Interacts with LigD.</text>
</comment>
<dbReference type="SMART" id="SM00559">
    <property type="entry name" value="Ku78"/>
    <property type="match status" value="1"/>
</dbReference>
<evidence type="ECO:0000256" key="3">
    <source>
        <dbReference type="HAMAP-Rule" id="MF_01875"/>
    </source>
</evidence>
<evidence type="ECO:0000256" key="4">
    <source>
        <dbReference type="SAM" id="MobiDB-lite"/>
    </source>
</evidence>
<keyword evidence="3" id="KW-0234">DNA repair</keyword>
<keyword evidence="1 3" id="KW-0238">DNA-binding</keyword>
<dbReference type="GO" id="GO:0006303">
    <property type="term" value="P:double-strand break repair via nonhomologous end joining"/>
    <property type="evidence" value="ECO:0007669"/>
    <property type="project" value="UniProtKB-UniRule"/>
</dbReference>
<evidence type="ECO:0000313" key="6">
    <source>
        <dbReference type="EMBL" id="ROR65434.1"/>
    </source>
</evidence>
<dbReference type="InterPro" id="IPR016194">
    <property type="entry name" value="SPOC-like_C_dom_sf"/>
</dbReference>
<dbReference type="GO" id="GO:0006310">
    <property type="term" value="P:DNA recombination"/>
    <property type="evidence" value="ECO:0007669"/>
    <property type="project" value="UniProtKB-KW"/>
</dbReference>
<dbReference type="GO" id="GO:0003690">
    <property type="term" value="F:double-stranded DNA binding"/>
    <property type="evidence" value="ECO:0007669"/>
    <property type="project" value="UniProtKB-UniRule"/>
</dbReference>
<accession>A0A3N2AQY1</accession>
<reference evidence="6 7" key="1">
    <citation type="submission" date="2018-11" db="EMBL/GenBank/DDBJ databases">
        <title>Sequencing the genomes of 1000 actinobacteria strains.</title>
        <authorList>
            <person name="Klenk H.-P."/>
        </authorList>
    </citation>
    <scope>NUCLEOTIDE SEQUENCE [LARGE SCALE GENOMIC DNA]</scope>
    <source>
        <strain evidence="6 7">DSM 9580</strain>
    </source>
</reference>
<feature type="domain" description="Ku" evidence="5">
    <location>
        <begin position="52"/>
        <end position="179"/>
    </location>
</feature>
<dbReference type="PANTHER" id="PTHR41251:SF1">
    <property type="entry name" value="NON-HOMOLOGOUS END JOINING PROTEIN KU"/>
    <property type="match status" value="1"/>
</dbReference>
<name>A0A3N2AQY1_9MICO</name>
<comment type="caution">
    <text evidence="6">The sequence shown here is derived from an EMBL/GenBank/DDBJ whole genome shotgun (WGS) entry which is preliminary data.</text>
</comment>
<feature type="compositionally biased region" description="Acidic residues" evidence="4">
    <location>
        <begin position="269"/>
        <end position="280"/>
    </location>
</feature>
<dbReference type="EMBL" id="RKHJ01000001">
    <property type="protein sequence ID" value="ROR65434.1"/>
    <property type="molecule type" value="Genomic_DNA"/>
</dbReference>
<dbReference type="PANTHER" id="PTHR41251">
    <property type="entry name" value="NON-HOMOLOGOUS END JOINING PROTEIN KU"/>
    <property type="match status" value="1"/>
</dbReference>
<dbReference type="CDD" id="cd00789">
    <property type="entry name" value="KU_like"/>
    <property type="match status" value="1"/>
</dbReference>
<dbReference type="Gene3D" id="2.40.290.10">
    <property type="match status" value="1"/>
</dbReference>
<dbReference type="Pfam" id="PF02735">
    <property type="entry name" value="Ku"/>
    <property type="match status" value="1"/>
</dbReference>
<gene>
    <name evidence="3" type="primary">ku</name>
    <name evidence="6" type="ORF">EDD26_0800</name>
</gene>
<dbReference type="SUPFAM" id="SSF100939">
    <property type="entry name" value="SPOC domain-like"/>
    <property type="match status" value="1"/>
</dbReference>
<dbReference type="FunFam" id="2.40.290.10:FF:000004">
    <property type="entry name" value="Non-homologous end joining protein Ku"/>
    <property type="match status" value="1"/>
</dbReference>
<keyword evidence="3" id="KW-0227">DNA damage</keyword>